<dbReference type="GO" id="GO:0016020">
    <property type="term" value="C:membrane"/>
    <property type="evidence" value="ECO:0007669"/>
    <property type="project" value="UniProtKB-SubCell"/>
</dbReference>
<feature type="transmembrane region" description="Helical" evidence="5">
    <location>
        <begin position="155"/>
        <end position="175"/>
    </location>
</feature>
<dbReference type="WBParaSite" id="ACRNAN_scaffold6668.g28271.t1">
    <property type="protein sequence ID" value="ACRNAN_scaffold6668.g28271.t1"/>
    <property type="gene ID" value="ACRNAN_scaffold6668.g28271"/>
</dbReference>
<feature type="transmembrane region" description="Helical" evidence="5">
    <location>
        <begin position="199"/>
        <end position="220"/>
    </location>
</feature>
<feature type="transmembrane region" description="Helical" evidence="5">
    <location>
        <begin position="71"/>
        <end position="92"/>
    </location>
</feature>
<dbReference type="Proteomes" id="UP000887540">
    <property type="component" value="Unplaced"/>
</dbReference>
<evidence type="ECO:0000313" key="7">
    <source>
        <dbReference type="Proteomes" id="UP000887540"/>
    </source>
</evidence>
<evidence type="ECO:0000259" key="6">
    <source>
        <dbReference type="Pfam" id="PF03151"/>
    </source>
</evidence>
<evidence type="ECO:0000313" key="8">
    <source>
        <dbReference type="WBParaSite" id="ACRNAN_scaffold6668.g28271.t1"/>
    </source>
</evidence>
<dbReference type="Pfam" id="PF03151">
    <property type="entry name" value="TPT"/>
    <property type="match status" value="1"/>
</dbReference>
<feature type="transmembrane region" description="Helical" evidence="5">
    <location>
        <begin position="46"/>
        <end position="65"/>
    </location>
</feature>
<evidence type="ECO:0000256" key="3">
    <source>
        <dbReference type="ARBA" id="ARBA00022989"/>
    </source>
</evidence>
<keyword evidence="2 5" id="KW-0812">Transmembrane</keyword>
<feature type="domain" description="Sugar phosphate transporter" evidence="6">
    <location>
        <begin position="5"/>
        <end position="271"/>
    </location>
</feature>
<keyword evidence="7" id="KW-1185">Reference proteome</keyword>
<evidence type="ECO:0000256" key="2">
    <source>
        <dbReference type="ARBA" id="ARBA00022692"/>
    </source>
</evidence>
<feature type="transmembrane region" description="Helical" evidence="5">
    <location>
        <begin position="227"/>
        <end position="247"/>
    </location>
</feature>
<reference evidence="8" key="1">
    <citation type="submission" date="2022-11" db="UniProtKB">
        <authorList>
            <consortium name="WormBaseParasite"/>
        </authorList>
    </citation>
    <scope>IDENTIFICATION</scope>
</reference>
<dbReference type="AlphaFoldDB" id="A0A914EBK1"/>
<feature type="transmembrane region" description="Helical" evidence="5">
    <location>
        <begin position="123"/>
        <end position="143"/>
    </location>
</feature>
<dbReference type="InterPro" id="IPR037185">
    <property type="entry name" value="EmrE-like"/>
</dbReference>
<keyword evidence="4 5" id="KW-0472">Membrane</keyword>
<evidence type="ECO:0000256" key="5">
    <source>
        <dbReference type="SAM" id="Phobius"/>
    </source>
</evidence>
<dbReference type="InterPro" id="IPR004853">
    <property type="entry name" value="Sugar_P_trans_dom"/>
</dbReference>
<evidence type="ECO:0000256" key="4">
    <source>
        <dbReference type="ARBA" id="ARBA00023136"/>
    </source>
</evidence>
<dbReference type="InterPro" id="IPR050186">
    <property type="entry name" value="TPT_transporter"/>
</dbReference>
<feature type="transmembrane region" description="Helical" evidence="5">
    <location>
        <begin position="6"/>
        <end position="25"/>
    </location>
</feature>
<organism evidence="7 8">
    <name type="scientific">Acrobeloides nanus</name>
    <dbReference type="NCBI Taxonomy" id="290746"/>
    <lineage>
        <taxon>Eukaryota</taxon>
        <taxon>Metazoa</taxon>
        <taxon>Ecdysozoa</taxon>
        <taxon>Nematoda</taxon>
        <taxon>Chromadorea</taxon>
        <taxon>Rhabditida</taxon>
        <taxon>Tylenchina</taxon>
        <taxon>Cephalobomorpha</taxon>
        <taxon>Cephaloboidea</taxon>
        <taxon>Cephalobidae</taxon>
        <taxon>Acrobeloides</taxon>
    </lineage>
</organism>
<feature type="transmembrane region" description="Helical" evidence="5">
    <location>
        <begin position="253"/>
        <end position="270"/>
    </location>
</feature>
<comment type="subcellular location">
    <subcellularLocation>
        <location evidence="1">Membrane</location>
        <topology evidence="1">Multi-pass membrane protein</topology>
    </subcellularLocation>
</comment>
<name>A0A914EBK1_9BILA</name>
<sequence>MTLLDYPFPLTVALSSLLNSVIYAIPLTKILHIKHVKLNRTYIIRTILPISLGKALAVTSAYASLSEVAVSYAQTVKATMPIFTVVVARIILGEKQSSKIYVSLIPIIFGVILASMTELAFDSYGLFWGLFSTLLYSFMNFMTKKVFDNTKMHPIALLSLTSQIAATIIFPVWFVKNSRLVWLSFDEQNRTYHSPDLNFIFLIGLSGILSFLQNLCAFSLIHQLTTLSYAVSNCAKRIAVIILSIVALKNPVTELNVIGMLITILGVFYYNRIKNKERHRTMSEPFFRNRKPRVFEYGSLKSTNSDVRLILDARI</sequence>
<proteinExistence type="predicted"/>
<evidence type="ECO:0000256" key="1">
    <source>
        <dbReference type="ARBA" id="ARBA00004141"/>
    </source>
</evidence>
<keyword evidence="3 5" id="KW-1133">Transmembrane helix</keyword>
<accession>A0A914EBK1</accession>
<feature type="transmembrane region" description="Helical" evidence="5">
    <location>
        <begin position="99"/>
        <end position="117"/>
    </location>
</feature>
<dbReference type="PANTHER" id="PTHR11132">
    <property type="entry name" value="SOLUTE CARRIER FAMILY 35"/>
    <property type="match status" value="1"/>
</dbReference>
<protein>
    <submittedName>
        <fullName evidence="8">Sugar phosphate transporter domain-containing protein</fullName>
    </submittedName>
</protein>
<dbReference type="SUPFAM" id="SSF103481">
    <property type="entry name" value="Multidrug resistance efflux transporter EmrE"/>
    <property type="match status" value="2"/>
</dbReference>